<organism evidence="2 3">
    <name type="scientific">Neohortaea acidophila</name>
    <dbReference type="NCBI Taxonomy" id="245834"/>
    <lineage>
        <taxon>Eukaryota</taxon>
        <taxon>Fungi</taxon>
        <taxon>Dikarya</taxon>
        <taxon>Ascomycota</taxon>
        <taxon>Pezizomycotina</taxon>
        <taxon>Dothideomycetes</taxon>
        <taxon>Dothideomycetidae</taxon>
        <taxon>Mycosphaerellales</taxon>
        <taxon>Teratosphaeriaceae</taxon>
        <taxon>Neohortaea</taxon>
    </lineage>
</organism>
<dbReference type="Proteomes" id="UP000799767">
    <property type="component" value="Unassembled WGS sequence"/>
</dbReference>
<evidence type="ECO:0000313" key="2">
    <source>
        <dbReference type="EMBL" id="KAF2479179.1"/>
    </source>
</evidence>
<gene>
    <name evidence="2" type="ORF">BDY17DRAFT_51015</name>
</gene>
<keyword evidence="3" id="KW-1185">Reference proteome</keyword>
<dbReference type="AlphaFoldDB" id="A0A6A6PGR7"/>
<protein>
    <submittedName>
        <fullName evidence="2">Uncharacterized protein</fullName>
    </submittedName>
</protein>
<dbReference type="RefSeq" id="XP_033585749.1">
    <property type="nucleotide sequence ID" value="XM_033738459.1"/>
</dbReference>
<evidence type="ECO:0000313" key="3">
    <source>
        <dbReference type="Proteomes" id="UP000799767"/>
    </source>
</evidence>
<proteinExistence type="predicted"/>
<dbReference type="GeneID" id="54479461"/>
<dbReference type="OrthoDB" id="5061231at2759"/>
<sequence length="151" mass="15743">MLSTSILSLLLGVAGVAMALPTSDASLVKRAGPCRDPGEYTCAVITAASASSLGIMGTTVSGGGVSIVGGSCQNILYSGQLQDDSPGFSAQFVTTYGPTLYYGANFIGLSDIEGISFQYDGHSYTQANDCFSYNNDHFPYEESVVQCNFPC</sequence>
<reference evidence="2" key="1">
    <citation type="journal article" date="2020" name="Stud. Mycol.">
        <title>101 Dothideomycetes genomes: a test case for predicting lifestyles and emergence of pathogens.</title>
        <authorList>
            <person name="Haridas S."/>
            <person name="Albert R."/>
            <person name="Binder M."/>
            <person name="Bloem J."/>
            <person name="Labutti K."/>
            <person name="Salamov A."/>
            <person name="Andreopoulos B."/>
            <person name="Baker S."/>
            <person name="Barry K."/>
            <person name="Bills G."/>
            <person name="Bluhm B."/>
            <person name="Cannon C."/>
            <person name="Castanera R."/>
            <person name="Culley D."/>
            <person name="Daum C."/>
            <person name="Ezra D."/>
            <person name="Gonzalez J."/>
            <person name="Henrissat B."/>
            <person name="Kuo A."/>
            <person name="Liang C."/>
            <person name="Lipzen A."/>
            <person name="Lutzoni F."/>
            <person name="Magnuson J."/>
            <person name="Mondo S."/>
            <person name="Nolan M."/>
            <person name="Ohm R."/>
            <person name="Pangilinan J."/>
            <person name="Park H.-J."/>
            <person name="Ramirez L."/>
            <person name="Alfaro M."/>
            <person name="Sun H."/>
            <person name="Tritt A."/>
            <person name="Yoshinaga Y."/>
            <person name="Zwiers L.-H."/>
            <person name="Turgeon B."/>
            <person name="Goodwin S."/>
            <person name="Spatafora J."/>
            <person name="Crous P."/>
            <person name="Grigoriev I."/>
        </authorList>
    </citation>
    <scope>NUCLEOTIDE SEQUENCE</scope>
    <source>
        <strain evidence="2">CBS 113389</strain>
    </source>
</reference>
<name>A0A6A6PGR7_9PEZI</name>
<evidence type="ECO:0000256" key="1">
    <source>
        <dbReference type="SAM" id="SignalP"/>
    </source>
</evidence>
<dbReference type="EMBL" id="MU001642">
    <property type="protein sequence ID" value="KAF2479179.1"/>
    <property type="molecule type" value="Genomic_DNA"/>
</dbReference>
<accession>A0A6A6PGR7</accession>
<feature type="signal peptide" evidence="1">
    <location>
        <begin position="1"/>
        <end position="19"/>
    </location>
</feature>
<feature type="chain" id="PRO_5025428909" evidence="1">
    <location>
        <begin position="20"/>
        <end position="151"/>
    </location>
</feature>
<keyword evidence="1" id="KW-0732">Signal</keyword>